<evidence type="ECO:0000256" key="4">
    <source>
        <dbReference type="ARBA" id="ARBA00014394"/>
    </source>
</evidence>
<dbReference type="Pfam" id="PF02190">
    <property type="entry name" value="LON_substr_bdg"/>
    <property type="match status" value="1"/>
</dbReference>
<evidence type="ECO:0000256" key="1">
    <source>
        <dbReference type="ARBA" id="ARBA00004123"/>
    </source>
</evidence>
<dbReference type="PANTHER" id="PTHR46732:SF8">
    <property type="entry name" value="ATP-DEPENDENT PROTEASE LA (LON) DOMAIN PROTEIN"/>
    <property type="match status" value="1"/>
</dbReference>
<evidence type="ECO:0000259" key="13">
    <source>
        <dbReference type="PROSITE" id="PS51787"/>
    </source>
</evidence>
<dbReference type="SUPFAM" id="SSF88697">
    <property type="entry name" value="PUA domain-like"/>
    <property type="match status" value="1"/>
</dbReference>
<dbReference type="GO" id="GO:0016567">
    <property type="term" value="P:protein ubiquitination"/>
    <property type="evidence" value="ECO:0007669"/>
    <property type="project" value="UniProtKB-UniPathway"/>
</dbReference>
<dbReference type="EMBL" id="GBEZ01008709">
    <property type="protein sequence ID" value="JAC76848.1"/>
    <property type="molecule type" value="Transcribed_RNA"/>
</dbReference>
<protein>
    <recommendedName>
        <fullName evidence="4">Protein cereblon</fullName>
    </recommendedName>
    <alternativeName>
        <fullName evidence="9">Protein ohgata</fullName>
    </alternativeName>
</protein>
<dbReference type="InterPro" id="IPR046336">
    <property type="entry name" value="Lon_prtase_N_sf"/>
</dbReference>
<dbReference type="InterPro" id="IPR004910">
    <property type="entry name" value="Yippee/Mis18/Cereblon"/>
</dbReference>
<comment type="function">
    <text evidence="10">Substrate recognition component of a DCX (DDB1-CUL4-X-box) E3 protein ligase complex that mediates the ubiquitination and subsequent proteasomal degradation of target proteins. Has an essential role in mediating growth by negatively regulating insulin signaling. It also has a role in maintaining presynaptic function in the neuromuscular junction synapses of third-instar larvae.</text>
</comment>
<name>A0A061RY02_9CHLO</name>
<organism evidence="15">
    <name type="scientific">Tetraselmis sp. GSL018</name>
    <dbReference type="NCBI Taxonomy" id="582737"/>
    <lineage>
        <taxon>Eukaryota</taxon>
        <taxon>Viridiplantae</taxon>
        <taxon>Chlorophyta</taxon>
        <taxon>core chlorophytes</taxon>
        <taxon>Chlorodendrophyceae</taxon>
        <taxon>Chlorodendrales</taxon>
        <taxon>Chlorodendraceae</taxon>
        <taxon>Tetraselmis</taxon>
    </lineage>
</organism>
<dbReference type="Gene3D" id="2.30.130.40">
    <property type="entry name" value="LON domain-like"/>
    <property type="match status" value="1"/>
</dbReference>
<dbReference type="InterPro" id="IPR003111">
    <property type="entry name" value="Lon_prtase_N"/>
</dbReference>
<accession>A0A061RY02</accession>
<keyword evidence="6" id="KW-0833">Ubl conjugation pathway</keyword>
<evidence type="ECO:0000256" key="11">
    <source>
        <dbReference type="ARBA" id="ARBA00046796"/>
    </source>
</evidence>
<dbReference type="CDD" id="cd15777">
    <property type="entry name" value="CRBN_C_like"/>
    <property type="match status" value="1"/>
</dbReference>
<comment type="pathway">
    <text evidence="2">Protein modification; protein ubiquitination.</text>
</comment>
<dbReference type="GO" id="GO:0046872">
    <property type="term" value="F:metal ion binding"/>
    <property type="evidence" value="ECO:0007669"/>
    <property type="project" value="UniProtKB-KW"/>
</dbReference>
<evidence type="ECO:0000256" key="12">
    <source>
        <dbReference type="SAM" id="MobiDB-lite"/>
    </source>
</evidence>
<dbReference type="UniPathway" id="UPA00143"/>
<dbReference type="AlphaFoldDB" id="A0A061RY02"/>
<dbReference type="Pfam" id="PF03226">
    <property type="entry name" value="Yippee-Mis18"/>
    <property type="match status" value="1"/>
</dbReference>
<evidence type="ECO:0000256" key="5">
    <source>
        <dbReference type="ARBA" id="ARBA00022723"/>
    </source>
</evidence>
<evidence type="ECO:0000256" key="10">
    <source>
        <dbReference type="ARBA" id="ARBA00046075"/>
    </source>
</evidence>
<evidence type="ECO:0000256" key="8">
    <source>
        <dbReference type="ARBA" id="ARBA00023242"/>
    </source>
</evidence>
<feature type="region of interest" description="Disordered" evidence="12">
    <location>
        <begin position="416"/>
        <end position="436"/>
    </location>
</feature>
<comment type="subcellular location">
    <subcellularLocation>
        <location evidence="1">Nucleus</location>
    </subcellularLocation>
</comment>
<dbReference type="SMART" id="SM00464">
    <property type="entry name" value="LON"/>
    <property type="match status" value="1"/>
</dbReference>
<dbReference type="Gene3D" id="2.170.150.20">
    <property type="entry name" value="Peptide methionine sulfoxide reductase"/>
    <property type="match status" value="1"/>
</dbReference>
<dbReference type="Gene3D" id="1.20.58.1480">
    <property type="match status" value="1"/>
</dbReference>
<evidence type="ECO:0000259" key="14">
    <source>
        <dbReference type="PROSITE" id="PS51788"/>
    </source>
</evidence>
<dbReference type="PROSITE" id="PS51788">
    <property type="entry name" value="CULT"/>
    <property type="match status" value="1"/>
</dbReference>
<dbReference type="GO" id="GO:0005634">
    <property type="term" value="C:nucleus"/>
    <property type="evidence" value="ECO:0007669"/>
    <property type="project" value="UniProtKB-SubCell"/>
</dbReference>
<dbReference type="InterPro" id="IPR015947">
    <property type="entry name" value="PUA-like_sf"/>
</dbReference>
<evidence type="ECO:0000256" key="7">
    <source>
        <dbReference type="ARBA" id="ARBA00022833"/>
    </source>
</evidence>
<dbReference type="FunFam" id="2.170.150.20:FF:000005">
    <property type="entry name" value="Blast:Protein cereblon homolog"/>
    <property type="match status" value="1"/>
</dbReference>
<evidence type="ECO:0000256" key="3">
    <source>
        <dbReference type="ARBA" id="ARBA00005293"/>
    </source>
</evidence>
<proteinExistence type="inferred from homology"/>
<evidence type="ECO:0000256" key="6">
    <source>
        <dbReference type="ARBA" id="ARBA00022786"/>
    </source>
</evidence>
<keyword evidence="7" id="KW-0862">Zinc</keyword>
<feature type="domain" description="CULT" evidence="14">
    <location>
        <begin position="306"/>
        <end position="414"/>
    </location>
</feature>
<dbReference type="PROSITE" id="PS51787">
    <property type="entry name" value="LON_N"/>
    <property type="match status" value="1"/>
</dbReference>
<evidence type="ECO:0000256" key="9">
    <source>
        <dbReference type="ARBA" id="ARBA00030079"/>
    </source>
</evidence>
<comment type="subunit">
    <text evidence="11">Likely a component of a DCX (DDB1-CUL4-X-box) protein ligase complex. May interact with pic/DDB1.</text>
</comment>
<evidence type="ECO:0000256" key="2">
    <source>
        <dbReference type="ARBA" id="ARBA00004906"/>
    </source>
</evidence>
<evidence type="ECO:0000313" key="15">
    <source>
        <dbReference type="EMBL" id="JAC76848.1"/>
    </source>
</evidence>
<comment type="similarity">
    <text evidence="3">Belongs to the CRBN family.</text>
</comment>
<reference evidence="15" key="1">
    <citation type="submission" date="2014-05" db="EMBL/GenBank/DDBJ databases">
        <title>The transcriptome of the halophilic microalga Tetraselmis sp. GSL018 isolated from the Great Salt Lake, Utah.</title>
        <authorList>
            <person name="Jinkerson R.E."/>
            <person name="D'Adamo S."/>
            <person name="Posewitz M.C."/>
        </authorList>
    </citation>
    <scope>NUCLEOTIDE SEQUENCE</scope>
    <source>
        <strain evidence="15">GSL018</strain>
    </source>
</reference>
<dbReference type="PANTHER" id="PTHR46732">
    <property type="entry name" value="ATP-DEPENDENT PROTEASE LA (LON) DOMAIN PROTEIN"/>
    <property type="match status" value="1"/>
</dbReference>
<gene>
    <name evidence="15" type="primary">CRBN</name>
    <name evidence="15" type="ORF">TSPGSL018_19120</name>
</gene>
<keyword evidence="8" id="KW-0539">Nucleus</keyword>
<sequence length="436" mass="48037">MEGDLNEEPERTRQLAASPVDTGQAVESETSDSSVLEALSVSSEQEFFSEEELVLQTATAAQVTPTITFDTSQAAAHTYLGDREDLSGTSEPFGDGETVGLPLYPISDLVLFPGGTLPLRLDRRQRELVDRALAAAPPLQRLIAVICFTRPFDGMPHFSQVGCTAEVRQVREDDDGSLNCIAIGQQRIRVSDKALRESIQRSSWLAVPVKVMADAPVPPVPREARRDMMWWGRLIFEAFDPHALAATAKGLAAAMSPQARLFEGSPLQLSYWLGSNMPFDADVKQEMLEVGNEVERLRCAIRVMEPMDPRCRFCGVKISSGRNVFSMSESGPGGAFVNPQGYIHDLMTVSKVSRNVALHGRPETEYSWFPGYAWTICCCSTCSSHLGWRFTATKEGLLPRSFWGLRVSQLMPRVKVRGSDGDSPSHEPLWPLSSRG</sequence>
<feature type="region of interest" description="Disordered" evidence="12">
    <location>
        <begin position="1"/>
        <end position="33"/>
    </location>
</feature>
<keyword evidence="5" id="KW-0479">Metal-binding</keyword>
<feature type="domain" description="Lon N-terminal" evidence="13">
    <location>
        <begin position="101"/>
        <end position="308"/>
    </location>
</feature>
<dbReference type="InterPro" id="IPR034750">
    <property type="entry name" value="CULT"/>
</dbReference>